<feature type="non-terminal residue" evidence="1">
    <location>
        <position position="1"/>
    </location>
</feature>
<proteinExistence type="predicted"/>
<organism evidence="1">
    <name type="scientific">Graphocephala atropunctata</name>
    <dbReference type="NCBI Taxonomy" id="36148"/>
    <lineage>
        <taxon>Eukaryota</taxon>
        <taxon>Metazoa</taxon>
        <taxon>Ecdysozoa</taxon>
        <taxon>Arthropoda</taxon>
        <taxon>Hexapoda</taxon>
        <taxon>Insecta</taxon>
        <taxon>Pterygota</taxon>
        <taxon>Neoptera</taxon>
        <taxon>Paraneoptera</taxon>
        <taxon>Hemiptera</taxon>
        <taxon>Auchenorrhyncha</taxon>
        <taxon>Membracoidea</taxon>
        <taxon>Cicadellidae</taxon>
        <taxon>Cicadellinae</taxon>
        <taxon>Cicadellini</taxon>
        <taxon>Graphocephala</taxon>
    </lineage>
</organism>
<evidence type="ECO:0000313" key="1">
    <source>
        <dbReference type="EMBL" id="JAT21926.1"/>
    </source>
</evidence>
<reference evidence="1" key="1">
    <citation type="submission" date="2015-11" db="EMBL/GenBank/DDBJ databases">
        <title>De novo transcriptome assembly of four potential Pierce s Disease insect vectors from Arizona vineyards.</title>
        <authorList>
            <person name="Tassone E.E."/>
        </authorList>
    </citation>
    <scope>NUCLEOTIDE SEQUENCE</scope>
</reference>
<dbReference type="EMBL" id="GEBQ01018051">
    <property type="protein sequence ID" value="JAT21926.1"/>
    <property type="molecule type" value="Transcribed_RNA"/>
</dbReference>
<gene>
    <name evidence="1" type="ORF">g.3425</name>
</gene>
<feature type="non-terminal residue" evidence="1">
    <location>
        <position position="170"/>
    </location>
</feature>
<name>A0A1B6LE25_9HEMI</name>
<sequence>DTCDYDLPSCSTSDDTFVDPNASIDYLNKSLELVGESPVKKKKVHVQSYANKKIDRIKTTLEKHLIPTKKQSDFEIVQSKVESEMLGQLKEKFLQTTNRSDQMTILTLLPKSWSVKRIEEEFGVTNYMARAAKKFVKEKGILSTPNPKPGKTLHESTVNLVIEFYNNDEV</sequence>
<accession>A0A1B6LE25</accession>
<dbReference type="AlphaFoldDB" id="A0A1B6LE25"/>
<protein>
    <submittedName>
        <fullName evidence="1">Uncharacterized protein</fullName>
    </submittedName>
</protein>